<protein>
    <submittedName>
        <fullName evidence="2">Uncharacterized protein</fullName>
    </submittedName>
</protein>
<accession>A0ABY1Q7S4</accession>
<evidence type="ECO:0000256" key="1">
    <source>
        <dbReference type="SAM" id="MobiDB-lite"/>
    </source>
</evidence>
<evidence type="ECO:0000313" key="2">
    <source>
        <dbReference type="EMBL" id="SMP62187.1"/>
    </source>
</evidence>
<comment type="caution">
    <text evidence="2">The sequence shown here is derived from an EMBL/GenBank/DDBJ whole genome shotgun (WGS) entry which is preliminary data.</text>
</comment>
<evidence type="ECO:0000313" key="3">
    <source>
        <dbReference type="Proteomes" id="UP001158049"/>
    </source>
</evidence>
<sequence>MTDFVLRMYDTLEHAEVARTALLAAGYGADQVQVEAMNSEAGPVAGSFAVGNSSDHSDHSGIGDSGDYDENFKDVRQGAIIKLTVAVESDTAHAQVSDVLDRVEVSQS</sequence>
<name>A0ABY1Q7S4_9BURK</name>
<dbReference type="Proteomes" id="UP001158049">
    <property type="component" value="Unassembled WGS sequence"/>
</dbReference>
<reference evidence="2 3" key="1">
    <citation type="submission" date="2017-05" db="EMBL/GenBank/DDBJ databases">
        <authorList>
            <person name="Varghese N."/>
            <person name="Submissions S."/>
        </authorList>
    </citation>
    <scope>NUCLEOTIDE SEQUENCE [LARGE SCALE GENOMIC DNA]</scope>
    <source>
        <strain evidence="2 3">DSM 26001</strain>
    </source>
</reference>
<keyword evidence="3" id="KW-1185">Reference proteome</keyword>
<proteinExistence type="predicted"/>
<dbReference type="EMBL" id="FXUL01000008">
    <property type="protein sequence ID" value="SMP62187.1"/>
    <property type="molecule type" value="Genomic_DNA"/>
</dbReference>
<feature type="region of interest" description="Disordered" evidence="1">
    <location>
        <begin position="47"/>
        <end position="68"/>
    </location>
</feature>
<dbReference type="RefSeq" id="WP_283442561.1">
    <property type="nucleotide sequence ID" value="NZ_FXUL01000008.1"/>
</dbReference>
<organism evidence="2 3">
    <name type="scientific">Noviherbaspirillum suwonense</name>
    <dbReference type="NCBI Taxonomy" id="1224511"/>
    <lineage>
        <taxon>Bacteria</taxon>
        <taxon>Pseudomonadati</taxon>
        <taxon>Pseudomonadota</taxon>
        <taxon>Betaproteobacteria</taxon>
        <taxon>Burkholderiales</taxon>
        <taxon>Oxalobacteraceae</taxon>
        <taxon>Noviherbaspirillum</taxon>
    </lineage>
</organism>
<gene>
    <name evidence="2" type="ORF">SAMN06295970_10856</name>
</gene>